<dbReference type="EC" id="4.1.3.40" evidence="4"/>
<dbReference type="PANTHER" id="PTHR38683">
    <property type="entry name" value="CHORISMATE PYRUVATE-LYASE"/>
    <property type="match status" value="1"/>
</dbReference>
<dbReference type="Gene3D" id="3.40.1410.10">
    <property type="entry name" value="Chorismate lyase-like"/>
    <property type="match status" value="1"/>
</dbReference>
<dbReference type="InterPro" id="IPR007440">
    <property type="entry name" value="Chorismate--pyruvate_lyase"/>
</dbReference>
<keyword evidence="3 4" id="KW-0456">Lyase</keyword>
<accession>K6X4C6</accession>
<protein>
    <submittedName>
        <fullName evidence="4">Chorismate--pyruvate lyase</fullName>
        <ecNumber evidence="4">4.1.3.40</ecNumber>
    </submittedName>
</protein>
<organism evidence="4 5">
    <name type="scientific">Aliiglaciecola lipolytica E3</name>
    <dbReference type="NCBI Taxonomy" id="1127673"/>
    <lineage>
        <taxon>Bacteria</taxon>
        <taxon>Pseudomonadati</taxon>
        <taxon>Pseudomonadota</taxon>
        <taxon>Gammaproteobacteria</taxon>
        <taxon>Alteromonadales</taxon>
        <taxon>Alteromonadaceae</taxon>
        <taxon>Aliiglaciecola</taxon>
    </lineage>
</organism>
<dbReference type="GO" id="GO:0006744">
    <property type="term" value="P:ubiquinone biosynthetic process"/>
    <property type="evidence" value="ECO:0007669"/>
    <property type="project" value="UniProtKB-KW"/>
</dbReference>
<dbReference type="InterPro" id="IPR028978">
    <property type="entry name" value="Chorismate_lyase_/UTRA_dom_sf"/>
</dbReference>
<sequence length="130" mass="14889">MQPDLEELAQFSGAKSALHDSFWQVREVILIGNGQPWVFARSVLPQQLCDMDFAELGNKPLGQIIFNDERFVRRPFQLSCLSESHSLLNTLGICKQRTLWGRRSVFDFKQLQLMVAEIFLPDCPAYSKQG</sequence>
<dbReference type="GO" id="GO:0008813">
    <property type="term" value="F:chorismate lyase activity"/>
    <property type="evidence" value="ECO:0007669"/>
    <property type="project" value="UniProtKB-EC"/>
</dbReference>
<dbReference type="AlphaFoldDB" id="K6X4C6"/>
<dbReference type="PANTHER" id="PTHR38683:SF1">
    <property type="entry name" value="CHORISMATE PYRUVATE-LYASE"/>
    <property type="match status" value="1"/>
</dbReference>
<dbReference type="Pfam" id="PF04345">
    <property type="entry name" value="Chor_lyase"/>
    <property type="match status" value="1"/>
</dbReference>
<reference evidence="4 5" key="1">
    <citation type="journal article" date="2017" name="Antonie Van Leeuwenhoek">
        <title>Rhizobium rhizosphaerae sp. nov., a novel species isolated from rice rhizosphere.</title>
        <authorList>
            <person name="Zhao J.J."/>
            <person name="Zhang J."/>
            <person name="Zhang R.J."/>
            <person name="Zhang C.W."/>
            <person name="Yin H.Q."/>
            <person name="Zhang X.X."/>
        </authorList>
    </citation>
    <scope>NUCLEOTIDE SEQUENCE [LARGE SCALE GENOMIC DNA]</scope>
    <source>
        <strain evidence="4 5">E3</strain>
    </source>
</reference>
<gene>
    <name evidence="4" type="primary">ubiC</name>
    <name evidence="4" type="ORF">GLIP_2853</name>
</gene>
<dbReference type="EMBL" id="BAEN01000056">
    <property type="protein sequence ID" value="GAC15474.1"/>
    <property type="molecule type" value="Genomic_DNA"/>
</dbReference>
<evidence type="ECO:0000256" key="2">
    <source>
        <dbReference type="ARBA" id="ARBA00022688"/>
    </source>
</evidence>
<keyword evidence="5" id="KW-1185">Reference proteome</keyword>
<dbReference type="Proteomes" id="UP000006334">
    <property type="component" value="Unassembled WGS sequence"/>
</dbReference>
<proteinExistence type="predicted"/>
<evidence type="ECO:0000313" key="4">
    <source>
        <dbReference type="EMBL" id="GAC15474.1"/>
    </source>
</evidence>
<evidence type="ECO:0000256" key="1">
    <source>
        <dbReference type="ARBA" id="ARBA00022490"/>
    </source>
</evidence>
<dbReference type="SUPFAM" id="SSF64288">
    <property type="entry name" value="Chorismate lyase-like"/>
    <property type="match status" value="1"/>
</dbReference>
<name>K6X4C6_9ALTE</name>
<comment type="caution">
    <text evidence="4">The sequence shown here is derived from an EMBL/GenBank/DDBJ whole genome shotgun (WGS) entry which is preliminary data.</text>
</comment>
<dbReference type="GO" id="GO:0005829">
    <property type="term" value="C:cytosol"/>
    <property type="evidence" value="ECO:0007669"/>
    <property type="project" value="TreeGrafter"/>
</dbReference>
<keyword evidence="4" id="KW-0670">Pyruvate</keyword>
<keyword evidence="1" id="KW-0963">Cytoplasm</keyword>
<dbReference type="eggNOG" id="COG3161">
    <property type="taxonomic scope" value="Bacteria"/>
</dbReference>
<keyword evidence="2" id="KW-0831">Ubiquinone biosynthesis</keyword>
<evidence type="ECO:0000313" key="5">
    <source>
        <dbReference type="Proteomes" id="UP000006334"/>
    </source>
</evidence>
<evidence type="ECO:0000256" key="3">
    <source>
        <dbReference type="ARBA" id="ARBA00023239"/>
    </source>
</evidence>
<dbReference type="STRING" id="1127673.GLIP_2853"/>